<accession>M8C900</accession>
<name>M8C900_AEGTA</name>
<evidence type="ECO:0008006" key="2">
    <source>
        <dbReference type="Google" id="ProtNLM"/>
    </source>
</evidence>
<evidence type="ECO:0000313" key="1">
    <source>
        <dbReference type="EnsemblPlants" id="EMT11603"/>
    </source>
</evidence>
<dbReference type="AlphaFoldDB" id="M8C900"/>
<dbReference type="EnsemblPlants" id="EMT11603">
    <property type="protein sequence ID" value="EMT11603"/>
    <property type="gene ID" value="F775_14187"/>
</dbReference>
<reference evidence="1" key="1">
    <citation type="submission" date="2015-06" db="UniProtKB">
        <authorList>
            <consortium name="EnsemblPlants"/>
        </authorList>
    </citation>
    <scope>IDENTIFICATION</scope>
</reference>
<protein>
    <recommendedName>
        <fullName evidence="2">Receptor ligand binding region domain-containing protein</fullName>
    </recommendedName>
</protein>
<sequence>MESQATGRMLAFVSLLTIWSIAVHVSLPAAAAHAPARVGVVVDLTSDVGRKSLTCISKALDGFYLEHPSCAKLVDLRARDSAGEAVKAAHAVSLTL</sequence>
<proteinExistence type="predicted"/>
<organism evidence="1">
    <name type="scientific">Aegilops tauschii</name>
    <name type="common">Tausch's goatgrass</name>
    <name type="synonym">Aegilops squarrosa</name>
    <dbReference type="NCBI Taxonomy" id="37682"/>
    <lineage>
        <taxon>Eukaryota</taxon>
        <taxon>Viridiplantae</taxon>
        <taxon>Streptophyta</taxon>
        <taxon>Embryophyta</taxon>
        <taxon>Tracheophyta</taxon>
        <taxon>Spermatophyta</taxon>
        <taxon>Magnoliopsida</taxon>
        <taxon>Liliopsida</taxon>
        <taxon>Poales</taxon>
        <taxon>Poaceae</taxon>
        <taxon>BOP clade</taxon>
        <taxon>Pooideae</taxon>
        <taxon>Triticodae</taxon>
        <taxon>Triticeae</taxon>
        <taxon>Triticinae</taxon>
        <taxon>Aegilops</taxon>
    </lineage>
</organism>